<feature type="transmembrane region" description="Helical" evidence="2">
    <location>
        <begin position="72"/>
        <end position="96"/>
    </location>
</feature>
<dbReference type="WBParaSite" id="ASIM_0000109701-mRNA-1">
    <property type="protein sequence ID" value="ASIM_0000109701-mRNA-1"/>
    <property type="gene ID" value="ASIM_0000109701"/>
</dbReference>
<feature type="compositionally biased region" description="Basic and acidic residues" evidence="1">
    <location>
        <begin position="314"/>
        <end position="324"/>
    </location>
</feature>
<feature type="compositionally biased region" description="Low complexity" evidence="1">
    <location>
        <begin position="125"/>
        <end position="135"/>
    </location>
</feature>
<feature type="compositionally biased region" description="Basic and acidic residues" evidence="1">
    <location>
        <begin position="181"/>
        <end position="191"/>
    </location>
</feature>
<gene>
    <name evidence="3" type="ORF">ASIM_LOCUS989</name>
</gene>
<reference evidence="5" key="1">
    <citation type="submission" date="2017-02" db="UniProtKB">
        <authorList>
            <consortium name="WormBaseParasite"/>
        </authorList>
    </citation>
    <scope>IDENTIFICATION</scope>
</reference>
<keyword evidence="4" id="KW-1185">Reference proteome</keyword>
<dbReference type="AlphaFoldDB" id="A0A0M3J0Q6"/>
<feature type="compositionally biased region" description="Polar residues" evidence="1">
    <location>
        <begin position="162"/>
        <end position="171"/>
    </location>
</feature>
<dbReference type="EMBL" id="UYRR01000900">
    <property type="protein sequence ID" value="VDK18301.1"/>
    <property type="molecule type" value="Genomic_DNA"/>
</dbReference>
<feature type="compositionally biased region" description="Basic residues" evidence="1">
    <location>
        <begin position="114"/>
        <end position="124"/>
    </location>
</feature>
<protein>
    <submittedName>
        <fullName evidence="3 5">Uncharacterized protein</fullName>
    </submittedName>
</protein>
<dbReference type="Proteomes" id="UP000267096">
    <property type="component" value="Unassembled WGS sequence"/>
</dbReference>
<keyword evidence="2" id="KW-0812">Transmembrane</keyword>
<name>A0A0M3J0Q6_ANISI</name>
<organism evidence="5">
    <name type="scientific">Anisakis simplex</name>
    <name type="common">Herring worm</name>
    <dbReference type="NCBI Taxonomy" id="6269"/>
    <lineage>
        <taxon>Eukaryota</taxon>
        <taxon>Metazoa</taxon>
        <taxon>Ecdysozoa</taxon>
        <taxon>Nematoda</taxon>
        <taxon>Chromadorea</taxon>
        <taxon>Rhabditida</taxon>
        <taxon>Spirurina</taxon>
        <taxon>Ascaridomorpha</taxon>
        <taxon>Ascaridoidea</taxon>
        <taxon>Anisakidae</taxon>
        <taxon>Anisakis</taxon>
        <taxon>Anisakis simplex complex</taxon>
    </lineage>
</organism>
<feature type="region of interest" description="Disordered" evidence="1">
    <location>
        <begin position="111"/>
        <end position="342"/>
    </location>
</feature>
<evidence type="ECO:0000313" key="3">
    <source>
        <dbReference type="EMBL" id="VDK18301.1"/>
    </source>
</evidence>
<evidence type="ECO:0000256" key="1">
    <source>
        <dbReference type="SAM" id="MobiDB-lite"/>
    </source>
</evidence>
<evidence type="ECO:0000313" key="5">
    <source>
        <dbReference type="WBParaSite" id="ASIM_0000109701-mRNA-1"/>
    </source>
</evidence>
<keyword evidence="2" id="KW-1133">Transmembrane helix</keyword>
<evidence type="ECO:0000313" key="4">
    <source>
        <dbReference type="Proteomes" id="UP000267096"/>
    </source>
</evidence>
<accession>A0A0M3J0Q6</accession>
<feature type="compositionally biased region" description="Basic and acidic residues" evidence="1">
    <location>
        <begin position="221"/>
        <end position="274"/>
    </location>
</feature>
<evidence type="ECO:0000256" key="2">
    <source>
        <dbReference type="SAM" id="Phobius"/>
    </source>
</evidence>
<sequence length="342" mass="38138">MAAELELSYGKAMSKGVAVVYEPIENLTYKPLRSGLSLQYLMISSQLQFTPKRLWLTDAGRLYDSITSLQTAVLVITVVIGILCVLETIAIIYRILIEGRQSQRYSEYLERYRRQSRRTSRSGRMRSTTSASRSSRSADRRHRPSKTKSRDGAKKLKRSKPNEPSKTSTVRISLDHEEDDSVPKETPAEKRYRSRSRSTSDSGKEQLQSEPYGAPEQVNADIRELAQEKGDGWERVKKDSRKGDVKIDIEQDKARKSSDSGADSAHETGIRIKDSLVAASAPPNYVAVSDKDLDSAAKKTPGSPQQQSPAHLFGDQHNDVKPVAKDSLNQVGDKNFVPVAEL</sequence>
<proteinExistence type="predicted"/>
<keyword evidence="2" id="KW-0472">Membrane</keyword>
<reference evidence="3 4" key="2">
    <citation type="submission" date="2018-11" db="EMBL/GenBank/DDBJ databases">
        <authorList>
            <consortium name="Pathogen Informatics"/>
        </authorList>
    </citation>
    <scope>NUCLEOTIDE SEQUENCE [LARGE SCALE GENOMIC DNA]</scope>
</reference>